<keyword evidence="2" id="KW-1185">Reference proteome</keyword>
<comment type="caution">
    <text evidence="1">The sequence shown here is derived from an EMBL/GenBank/DDBJ whole genome shotgun (WGS) entry which is preliminary data.</text>
</comment>
<name>A0AAD3T331_NEPGR</name>
<proteinExistence type="predicted"/>
<dbReference type="EMBL" id="BSYO01000024">
    <property type="protein sequence ID" value="GMH22088.1"/>
    <property type="molecule type" value="Genomic_DNA"/>
</dbReference>
<reference evidence="1" key="1">
    <citation type="submission" date="2023-05" db="EMBL/GenBank/DDBJ databases">
        <title>Nepenthes gracilis genome sequencing.</title>
        <authorList>
            <person name="Fukushima K."/>
        </authorList>
    </citation>
    <scope>NUCLEOTIDE SEQUENCE</scope>
    <source>
        <strain evidence="1">SING2019-196</strain>
    </source>
</reference>
<dbReference type="AlphaFoldDB" id="A0AAD3T331"/>
<evidence type="ECO:0000313" key="2">
    <source>
        <dbReference type="Proteomes" id="UP001279734"/>
    </source>
</evidence>
<dbReference type="Proteomes" id="UP001279734">
    <property type="component" value="Unassembled WGS sequence"/>
</dbReference>
<accession>A0AAD3T331</accession>
<protein>
    <submittedName>
        <fullName evidence="1">Uncharacterized protein</fullName>
    </submittedName>
</protein>
<gene>
    <name evidence="1" type="ORF">Nepgr_023931</name>
</gene>
<organism evidence="1 2">
    <name type="scientific">Nepenthes gracilis</name>
    <name type="common">Slender pitcher plant</name>
    <dbReference type="NCBI Taxonomy" id="150966"/>
    <lineage>
        <taxon>Eukaryota</taxon>
        <taxon>Viridiplantae</taxon>
        <taxon>Streptophyta</taxon>
        <taxon>Embryophyta</taxon>
        <taxon>Tracheophyta</taxon>
        <taxon>Spermatophyta</taxon>
        <taxon>Magnoliopsida</taxon>
        <taxon>eudicotyledons</taxon>
        <taxon>Gunneridae</taxon>
        <taxon>Pentapetalae</taxon>
        <taxon>Caryophyllales</taxon>
        <taxon>Nepenthaceae</taxon>
        <taxon>Nepenthes</taxon>
    </lineage>
</organism>
<sequence>MVGIGPSFCPDYIHSARSSSCPLFVCCLMKQSCFIGFLVDEIRVYMCCSFARAILGCYCWSRCGGGHYLMGVGLGLRTVVVSAALGRKNSACGAFFLVSAIPM</sequence>
<evidence type="ECO:0000313" key="1">
    <source>
        <dbReference type="EMBL" id="GMH22088.1"/>
    </source>
</evidence>